<reference evidence="1 2" key="1">
    <citation type="submission" date="2021-06" db="EMBL/GenBank/DDBJ databases">
        <authorList>
            <person name="Kallberg Y."/>
            <person name="Tangrot J."/>
            <person name="Rosling A."/>
        </authorList>
    </citation>
    <scope>NUCLEOTIDE SEQUENCE [LARGE SCALE GENOMIC DNA]</scope>
    <source>
        <strain evidence="1 2">120-4 pot B 10/14</strain>
    </source>
</reference>
<organism evidence="1 2">
    <name type="scientific">Gigaspora margarita</name>
    <dbReference type="NCBI Taxonomy" id="4874"/>
    <lineage>
        <taxon>Eukaryota</taxon>
        <taxon>Fungi</taxon>
        <taxon>Fungi incertae sedis</taxon>
        <taxon>Mucoromycota</taxon>
        <taxon>Glomeromycotina</taxon>
        <taxon>Glomeromycetes</taxon>
        <taxon>Diversisporales</taxon>
        <taxon>Gigasporaceae</taxon>
        <taxon>Gigaspora</taxon>
    </lineage>
</organism>
<feature type="non-terminal residue" evidence="1">
    <location>
        <position position="1"/>
    </location>
</feature>
<sequence>RVGILYVNSYTNPKIEGPTKSRKLFYKWKANQSRELYESLKIESYTE</sequence>
<accession>A0ABN7X4D6</accession>
<feature type="non-terminal residue" evidence="1">
    <location>
        <position position="47"/>
    </location>
</feature>
<comment type="caution">
    <text evidence="1">The sequence shown here is derived from an EMBL/GenBank/DDBJ whole genome shotgun (WGS) entry which is preliminary data.</text>
</comment>
<evidence type="ECO:0000313" key="2">
    <source>
        <dbReference type="Proteomes" id="UP000789901"/>
    </source>
</evidence>
<dbReference type="EMBL" id="CAJVQB010089536">
    <property type="protein sequence ID" value="CAG8847842.1"/>
    <property type="molecule type" value="Genomic_DNA"/>
</dbReference>
<protein>
    <submittedName>
        <fullName evidence="1">28662_t:CDS:1</fullName>
    </submittedName>
</protein>
<keyword evidence="2" id="KW-1185">Reference proteome</keyword>
<gene>
    <name evidence="1" type="ORF">GMARGA_LOCUS38873</name>
</gene>
<evidence type="ECO:0000313" key="1">
    <source>
        <dbReference type="EMBL" id="CAG8847842.1"/>
    </source>
</evidence>
<proteinExistence type="predicted"/>
<dbReference type="Proteomes" id="UP000789901">
    <property type="component" value="Unassembled WGS sequence"/>
</dbReference>
<name>A0ABN7X4D6_GIGMA</name>